<dbReference type="CDD" id="cd05251">
    <property type="entry name" value="NmrA_like_SDR_a"/>
    <property type="match status" value="1"/>
</dbReference>
<accession>A0A1V6QAQ3</accession>
<comment type="similarity">
    <text evidence="1">Belongs to the NmrA-type oxidoreductase family.</text>
</comment>
<keyword evidence="2" id="KW-0521">NADP</keyword>
<evidence type="ECO:0000313" key="5">
    <source>
        <dbReference type="Proteomes" id="UP000191672"/>
    </source>
</evidence>
<dbReference type="PANTHER" id="PTHR42748:SF26">
    <property type="entry name" value="NMRA-LIKE DOMAIN-CONTAINING PROTEIN"/>
    <property type="match status" value="1"/>
</dbReference>
<evidence type="ECO:0000259" key="3">
    <source>
        <dbReference type="Pfam" id="PF05368"/>
    </source>
</evidence>
<reference evidence="5" key="1">
    <citation type="journal article" date="2017" name="Nat. Microbiol.">
        <title>Global analysis of biosynthetic gene clusters reveals vast potential of secondary metabolite production in Penicillium species.</title>
        <authorList>
            <person name="Nielsen J.C."/>
            <person name="Grijseels S."/>
            <person name="Prigent S."/>
            <person name="Ji B."/>
            <person name="Dainat J."/>
            <person name="Nielsen K.F."/>
            <person name="Frisvad J.C."/>
            <person name="Workman M."/>
            <person name="Nielsen J."/>
        </authorList>
    </citation>
    <scope>NUCLEOTIDE SEQUENCE [LARGE SCALE GENOMIC DNA]</scope>
    <source>
        <strain evidence="5">IBT 31811</strain>
    </source>
</reference>
<dbReference type="Gene3D" id="3.40.50.720">
    <property type="entry name" value="NAD(P)-binding Rossmann-like Domain"/>
    <property type="match status" value="1"/>
</dbReference>
<dbReference type="AlphaFoldDB" id="A0A1V6QAQ3"/>
<name>A0A1V6QAQ3_9EURO</name>
<dbReference type="InterPro" id="IPR036291">
    <property type="entry name" value="NAD(P)-bd_dom_sf"/>
</dbReference>
<dbReference type="EMBL" id="MDYN01000008">
    <property type="protein sequence ID" value="OQD86285.1"/>
    <property type="molecule type" value="Genomic_DNA"/>
</dbReference>
<organism evidence="4 5">
    <name type="scientific">Penicillium antarcticum</name>
    <dbReference type="NCBI Taxonomy" id="416450"/>
    <lineage>
        <taxon>Eukaryota</taxon>
        <taxon>Fungi</taxon>
        <taxon>Dikarya</taxon>
        <taxon>Ascomycota</taxon>
        <taxon>Pezizomycotina</taxon>
        <taxon>Eurotiomycetes</taxon>
        <taxon>Eurotiomycetidae</taxon>
        <taxon>Eurotiales</taxon>
        <taxon>Aspergillaceae</taxon>
        <taxon>Penicillium</taxon>
    </lineage>
</organism>
<gene>
    <name evidence="4" type="ORF">PENANT_c008G11291</name>
</gene>
<feature type="domain" description="NmrA-like" evidence="3">
    <location>
        <begin position="5"/>
        <end position="299"/>
    </location>
</feature>
<dbReference type="Pfam" id="PF05368">
    <property type="entry name" value="NmrA"/>
    <property type="match status" value="1"/>
</dbReference>
<keyword evidence="5" id="KW-1185">Reference proteome</keyword>
<dbReference type="SUPFAM" id="SSF51735">
    <property type="entry name" value="NAD(P)-binding Rossmann-fold domains"/>
    <property type="match status" value="1"/>
</dbReference>
<dbReference type="Proteomes" id="UP000191672">
    <property type="component" value="Unassembled WGS sequence"/>
</dbReference>
<evidence type="ECO:0000256" key="1">
    <source>
        <dbReference type="ARBA" id="ARBA00006328"/>
    </source>
</evidence>
<dbReference type="Gene3D" id="3.90.25.10">
    <property type="entry name" value="UDP-galactose 4-epimerase, domain 1"/>
    <property type="match status" value="1"/>
</dbReference>
<dbReference type="InterPro" id="IPR051164">
    <property type="entry name" value="NmrA-like_oxidored"/>
</dbReference>
<proteinExistence type="inferred from homology"/>
<sequence length="407" mass="44836">MRVSKVLVVVGITGNQGSSVANAFLSLDGWHIRGITRNLSSPAAQQWISKGVELVKADLDNIASLENAFRGASAIFAVTDIYNHFFNVANISKALEVGISVNEYACKLETTQGMNIALAANSPAVSPTLTHFVYSSLSDTKRWSKRKYTWNFHFDGKALVVKRILEELPDLAAKLSTVQVGMYASNWKGGLGRPQKQEDGSFVVQIPEGPEFKLPWIVADRDTGVYVKALLENSPEKHTLAYSEMATWREFWTLWAEVQNVKVGFKVVALDEFFKSLPPILWREFQESLMYIMEFGYTGGDPELQFANLSHELAPFNLAFVLSLEGCVSGTDIVDTTDELHFFLDAYLGAGPVVGAGGYQPNSMVDVSVLIKSSLGHRSIAIMTPTLYQNLLVKLGTESMAMKTADT</sequence>
<dbReference type="InterPro" id="IPR008030">
    <property type="entry name" value="NmrA-like"/>
</dbReference>
<evidence type="ECO:0000313" key="4">
    <source>
        <dbReference type="EMBL" id="OQD86285.1"/>
    </source>
</evidence>
<evidence type="ECO:0000256" key="2">
    <source>
        <dbReference type="ARBA" id="ARBA00022857"/>
    </source>
</evidence>
<dbReference type="PANTHER" id="PTHR42748">
    <property type="entry name" value="NITROGEN METABOLITE REPRESSION PROTEIN NMRA FAMILY MEMBER"/>
    <property type="match status" value="1"/>
</dbReference>
<comment type="caution">
    <text evidence="4">The sequence shown here is derived from an EMBL/GenBank/DDBJ whole genome shotgun (WGS) entry which is preliminary data.</text>
</comment>
<dbReference type="STRING" id="416450.A0A1V6QAQ3"/>
<dbReference type="GO" id="GO:0005634">
    <property type="term" value="C:nucleus"/>
    <property type="evidence" value="ECO:0007669"/>
    <property type="project" value="TreeGrafter"/>
</dbReference>
<protein>
    <recommendedName>
        <fullName evidence="3">NmrA-like domain-containing protein</fullName>
    </recommendedName>
</protein>